<name>A0A8X6PMF1_NEPPI</name>
<dbReference type="AlphaFoldDB" id="A0A8X6PMF1"/>
<comment type="caution">
    <text evidence="1">The sequence shown here is derived from an EMBL/GenBank/DDBJ whole genome shotgun (WGS) entry which is preliminary data.</text>
</comment>
<proteinExistence type="predicted"/>
<sequence>MEDLCLCFEIQEQFKKVLSKLHDQSVRLRCKRIFNKKYWWGPFSIDLVNIEDNTALKSLKDILCEYLSHILKASGGEDVLRIMQEMVIIPSGMQISNSYLLGMTQTNGSHRLLELSRKPFALSTSCCDSCVYAECCHLLDLLRCPFVDTLEYLRVWQSVSQFICKHFAESCS</sequence>
<evidence type="ECO:0000313" key="1">
    <source>
        <dbReference type="EMBL" id="GFT78875.1"/>
    </source>
</evidence>
<dbReference type="Proteomes" id="UP000887013">
    <property type="component" value="Unassembled WGS sequence"/>
</dbReference>
<evidence type="ECO:0000313" key="2">
    <source>
        <dbReference type="Proteomes" id="UP000887013"/>
    </source>
</evidence>
<gene>
    <name evidence="1" type="ORF">NPIL_564421</name>
</gene>
<dbReference type="EMBL" id="BMAW01022663">
    <property type="protein sequence ID" value="GFT78875.1"/>
    <property type="molecule type" value="Genomic_DNA"/>
</dbReference>
<protein>
    <submittedName>
        <fullName evidence="1">Uncharacterized protein</fullName>
    </submittedName>
</protein>
<organism evidence="1 2">
    <name type="scientific">Nephila pilipes</name>
    <name type="common">Giant wood spider</name>
    <name type="synonym">Nephila maculata</name>
    <dbReference type="NCBI Taxonomy" id="299642"/>
    <lineage>
        <taxon>Eukaryota</taxon>
        <taxon>Metazoa</taxon>
        <taxon>Ecdysozoa</taxon>
        <taxon>Arthropoda</taxon>
        <taxon>Chelicerata</taxon>
        <taxon>Arachnida</taxon>
        <taxon>Araneae</taxon>
        <taxon>Araneomorphae</taxon>
        <taxon>Entelegynae</taxon>
        <taxon>Araneoidea</taxon>
        <taxon>Nephilidae</taxon>
        <taxon>Nephila</taxon>
    </lineage>
</organism>
<keyword evidence="2" id="KW-1185">Reference proteome</keyword>
<reference evidence="1" key="1">
    <citation type="submission" date="2020-08" db="EMBL/GenBank/DDBJ databases">
        <title>Multicomponent nature underlies the extraordinary mechanical properties of spider dragline silk.</title>
        <authorList>
            <person name="Kono N."/>
            <person name="Nakamura H."/>
            <person name="Mori M."/>
            <person name="Yoshida Y."/>
            <person name="Ohtoshi R."/>
            <person name="Malay A.D."/>
            <person name="Moran D.A.P."/>
            <person name="Tomita M."/>
            <person name="Numata K."/>
            <person name="Arakawa K."/>
        </authorList>
    </citation>
    <scope>NUCLEOTIDE SEQUENCE</scope>
</reference>
<accession>A0A8X6PMF1</accession>